<dbReference type="GeneID" id="20677047"/>
<feature type="compositionally biased region" description="Acidic residues" evidence="1">
    <location>
        <begin position="289"/>
        <end position="305"/>
    </location>
</feature>
<feature type="compositionally biased region" description="Polar residues" evidence="1">
    <location>
        <begin position="16"/>
        <end position="28"/>
    </location>
</feature>
<feature type="region of interest" description="Disordered" evidence="1">
    <location>
        <begin position="12"/>
        <end position="65"/>
    </location>
</feature>
<feature type="region of interest" description="Disordered" evidence="1">
    <location>
        <begin position="289"/>
        <end position="399"/>
    </location>
</feature>
<dbReference type="Proteomes" id="UP000030671">
    <property type="component" value="Unassembled WGS sequence"/>
</dbReference>
<dbReference type="EMBL" id="KI925461">
    <property type="protein sequence ID" value="ETW79275.1"/>
    <property type="molecule type" value="Genomic_DNA"/>
</dbReference>
<dbReference type="eggNOG" id="ENOG502SKXX">
    <property type="taxonomic scope" value="Eukaryota"/>
</dbReference>
<dbReference type="AlphaFoldDB" id="W4K1R9"/>
<evidence type="ECO:0000256" key="1">
    <source>
        <dbReference type="SAM" id="MobiDB-lite"/>
    </source>
</evidence>
<reference evidence="2 3" key="1">
    <citation type="journal article" date="2012" name="New Phytol.">
        <title>Insight into trade-off between wood decay and parasitism from the genome of a fungal forest pathogen.</title>
        <authorList>
            <person name="Olson A."/>
            <person name="Aerts A."/>
            <person name="Asiegbu F."/>
            <person name="Belbahri L."/>
            <person name="Bouzid O."/>
            <person name="Broberg A."/>
            <person name="Canback B."/>
            <person name="Coutinho P.M."/>
            <person name="Cullen D."/>
            <person name="Dalman K."/>
            <person name="Deflorio G."/>
            <person name="van Diepen L.T."/>
            <person name="Dunand C."/>
            <person name="Duplessis S."/>
            <person name="Durling M."/>
            <person name="Gonthier P."/>
            <person name="Grimwood J."/>
            <person name="Fossdal C.G."/>
            <person name="Hansson D."/>
            <person name="Henrissat B."/>
            <person name="Hietala A."/>
            <person name="Himmelstrand K."/>
            <person name="Hoffmeister D."/>
            <person name="Hogberg N."/>
            <person name="James T.Y."/>
            <person name="Karlsson M."/>
            <person name="Kohler A."/>
            <person name="Kues U."/>
            <person name="Lee Y.H."/>
            <person name="Lin Y.C."/>
            <person name="Lind M."/>
            <person name="Lindquist E."/>
            <person name="Lombard V."/>
            <person name="Lucas S."/>
            <person name="Lunden K."/>
            <person name="Morin E."/>
            <person name="Murat C."/>
            <person name="Park J."/>
            <person name="Raffaello T."/>
            <person name="Rouze P."/>
            <person name="Salamov A."/>
            <person name="Schmutz J."/>
            <person name="Solheim H."/>
            <person name="Stahlberg J."/>
            <person name="Velez H."/>
            <person name="de Vries R.P."/>
            <person name="Wiebenga A."/>
            <person name="Woodward S."/>
            <person name="Yakovlev I."/>
            <person name="Garbelotto M."/>
            <person name="Martin F."/>
            <person name="Grigoriev I.V."/>
            <person name="Stenlid J."/>
        </authorList>
    </citation>
    <scope>NUCLEOTIDE SEQUENCE [LARGE SCALE GENOMIC DNA]</scope>
    <source>
        <strain evidence="2 3">TC 32-1</strain>
    </source>
</reference>
<evidence type="ECO:0000313" key="2">
    <source>
        <dbReference type="EMBL" id="ETW79275.1"/>
    </source>
</evidence>
<feature type="region of interest" description="Disordered" evidence="1">
    <location>
        <begin position="191"/>
        <end position="220"/>
    </location>
</feature>
<gene>
    <name evidence="2" type="ORF">HETIRDRAFT_460149</name>
</gene>
<feature type="compositionally biased region" description="Basic and acidic residues" evidence="1">
    <location>
        <begin position="386"/>
        <end position="399"/>
    </location>
</feature>
<evidence type="ECO:0000313" key="3">
    <source>
        <dbReference type="Proteomes" id="UP000030671"/>
    </source>
</evidence>
<accession>W4K1R9</accession>
<proteinExistence type="predicted"/>
<dbReference type="InParanoid" id="W4K1R9"/>
<sequence>MPFNFTFNLPLPGITNPFSSPSQPQPDASGSCPPAQTPDVRPLRRRPSSGRFSSPEPLSRKRGWVPATAEPSLATAVNASSNGYLDTPAKYREMVYGNGNGNEIEEMAAALMLMAFSLHVFVDLPPAKRRRTLAGTIVSTAVSAALIGTAVGLTVYRLWRDRGREPELAPPPYEQGNWVDPDPREGQPPVAITPPTPRAKRNRHIPASSSRKTLTRHRRPRTRVPVTITPSHDVSPPSFQPQPEFSFNEVEEVEDVVEDKMDWMGDRLAQLIEEGKKALGKEVVVMSDAQEDEVDDGSGAWEEEAGPSTSSRRGSFRRNKRPQNLGLPSSFSSYISPPPSVSPRRSRFDTRSSPGYVTAALSVPDSFSLGPQRGASVDSMHSYGSLHEDKSQLHSPELRDTMERARAAYLRNRS</sequence>
<dbReference type="KEGG" id="hir:HETIRDRAFT_460149"/>
<dbReference type="HOGENOM" id="CLU_032329_1_0_1"/>
<protein>
    <submittedName>
        <fullName evidence="2">Uncharacterized protein</fullName>
    </submittedName>
</protein>
<keyword evidence="3" id="KW-1185">Reference proteome</keyword>
<organism evidence="2 3">
    <name type="scientific">Heterobasidion irregulare (strain TC 32-1)</name>
    <dbReference type="NCBI Taxonomy" id="747525"/>
    <lineage>
        <taxon>Eukaryota</taxon>
        <taxon>Fungi</taxon>
        <taxon>Dikarya</taxon>
        <taxon>Basidiomycota</taxon>
        <taxon>Agaricomycotina</taxon>
        <taxon>Agaricomycetes</taxon>
        <taxon>Russulales</taxon>
        <taxon>Bondarzewiaceae</taxon>
        <taxon>Heterobasidion</taxon>
        <taxon>Heterobasidion annosum species complex</taxon>
    </lineage>
</organism>
<dbReference type="OrthoDB" id="2507743at2759"/>
<dbReference type="RefSeq" id="XP_009549521.1">
    <property type="nucleotide sequence ID" value="XM_009551226.1"/>
</dbReference>
<name>W4K1R9_HETIT</name>